<sequence length="127" mass="13653">MATLKQRFSAITAALISASLIVIPTANAQSSQTVQGEVIIAVDELGEIESIESQPSTSQLSETEWAPDCVRAVSEKGFVQVYNNCEWDLRVKVKMAFSPDSACKLVLAGTRANIAPHTGRIDGIEKC</sequence>
<dbReference type="GeneID" id="82879023"/>
<accession>G7I132</accession>
<gene>
    <name evidence="2" type="ORF">CCAS_13445</name>
</gene>
<dbReference type="Proteomes" id="UP000004840">
    <property type="component" value="Unassembled WGS sequence"/>
</dbReference>
<name>G7I132_9CORY</name>
<organism evidence="2 3">
    <name type="scientific">Corynebacterium casei UCMA 3821</name>
    <dbReference type="NCBI Taxonomy" id="1110505"/>
    <lineage>
        <taxon>Bacteria</taxon>
        <taxon>Bacillati</taxon>
        <taxon>Actinomycetota</taxon>
        <taxon>Actinomycetes</taxon>
        <taxon>Mycobacteriales</taxon>
        <taxon>Corynebacteriaceae</taxon>
        <taxon>Corynebacterium</taxon>
    </lineage>
</organism>
<keyword evidence="1" id="KW-0732">Signal</keyword>
<evidence type="ECO:0000313" key="2">
    <source>
        <dbReference type="EMBL" id="CCE56147.1"/>
    </source>
</evidence>
<evidence type="ECO:0008006" key="4">
    <source>
        <dbReference type="Google" id="ProtNLM"/>
    </source>
</evidence>
<dbReference type="InterPro" id="IPR036379">
    <property type="entry name" value="A-amylase_inhib_sf"/>
</dbReference>
<dbReference type="RefSeq" id="WP_006823581.1">
    <property type="nucleotide sequence ID" value="NZ_CAFW01000098.1"/>
</dbReference>
<evidence type="ECO:0000256" key="1">
    <source>
        <dbReference type="SAM" id="SignalP"/>
    </source>
</evidence>
<reference evidence="2 3" key="1">
    <citation type="journal article" date="2012" name="J. Bacteriol.">
        <title>Genome Sequence of Corynebacterium casei UCMA 3821, Isolated from a Smear-Ripened Cheese.</title>
        <authorList>
            <person name="Monnet C."/>
            <person name="Loux V."/>
            <person name="Bento P."/>
            <person name="Gibrat J.F."/>
            <person name="Straub C."/>
            <person name="Bonnarme P."/>
            <person name="Landaud S."/>
            <person name="Irlinger F."/>
        </authorList>
    </citation>
    <scope>NUCLEOTIDE SEQUENCE [LARGE SCALE GENOMIC DNA]</scope>
    <source>
        <strain evidence="2 3">UCMA 3821</strain>
    </source>
</reference>
<feature type="signal peptide" evidence="1">
    <location>
        <begin position="1"/>
        <end position="28"/>
    </location>
</feature>
<proteinExistence type="predicted"/>
<feature type="chain" id="PRO_5003496194" description="Secreted protein" evidence="1">
    <location>
        <begin position="29"/>
        <end position="127"/>
    </location>
</feature>
<dbReference type="GO" id="GO:0015066">
    <property type="term" value="F:alpha-amylase inhibitor activity"/>
    <property type="evidence" value="ECO:0007669"/>
    <property type="project" value="InterPro"/>
</dbReference>
<dbReference type="Gene3D" id="2.60.40.20">
    <property type="entry name" value="Alpha-amylase inhibitor"/>
    <property type="match status" value="1"/>
</dbReference>
<dbReference type="SUPFAM" id="SSF49498">
    <property type="entry name" value="alpha-Amylase inhibitor tendamistat"/>
    <property type="match status" value="1"/>
</dbReference>
<dbReference type="EMBL" id="CAFW01000098">
    <property type="protein sequence ID" value="CCE56147.1"/>
    <property type="molecule type" value="Genomic_DNA"/>
</dbReference>
<evidence type="ECO:0000313" key="3">
    <source>
        <dbReference type="Proteomes" id="UP000004840"/>
    </source>
</evidence>
<dbReference type="AlphaFoldDB" id="G7I132"/>
<protein>
    <recommendedName>
        <fullName evidence="4">Secreted protein</fullName>
    </recommendedName>
</protein>